<evidence type="ECO:0000313" key="3">
    <source>
        <dbReference type="Proteomes" id="UP000033540"/>
    </source>
</evidence>
<dbReference type="AlphaFoldDB" id="A0A0F0I6R1"/>
<name>A0A0F0I6R1_ASPPU</name>
<comment type="caution">
    <text evidence="2">The sequence shown here is derived from an EMBL/GenBank/DDBJ whole genome shotgun (WGS) entry which is preliminary data.</text>
</comment>
<feature type="region of interest" description="Disordered" evidence="1">
    <location>
        <begin position="87"/>
        <end position="117"/>
    </location>
</feature>
<protein>
    <submittedName>
        <fullName evidence="2">Uncharacterized protein</fullName>
    </submittedName>
</protein>
<proteinExistence type="predicted"/>
<evidence type="ECO:0000256" key="1">
    <source>
        <dbReference type="SAM" id="MobiDB-lite"/>
    </source>
</evidence>
<feature type="region of interest" description="Disordered" evidence="1">
    <location>
        <begin position="53"/>
        <end position="72"/>
    </location>
</feature>
<dbReference type="Proteomes" id="UP000033540">
    <property type="component" value="Unassembled WGS sequence"/>
</dbReference>
<sequence length="728" mass="80377">MEKIQTMDEQSTLGDTMILSQGLPDFLPAAIRRHIPRLYPSLHRAAQSDSNINTARAGHKPKDHSFSPSLSEPELTLYGQKSDLASGHLQRPATAGSSSNDQDSCGSSVSGKSSETSYITTFEEKKGVESMEFGMSKYEEKSGLRWNHVVPDVEKYKTASDSSNIAFQFLQHAGVEAQRRDCDSHLALPTDLTYEETARIRKNLPGPVSNSLAVPSTAGFVNQPVHTRHPAERSYLHRLLASSIVHLFLLLQFLMPYLKIVLHRLYQFERSHRVTERVVSASLDAADSLGKRSVSLGTTVLSLHDGKVGVAVSSLAAWWVEGIAGGIYEGIGEGMTILGFIRPNPGVFTMDSDNDDAIQPNKESFDRVLRESYALWSSYVDLEGPTSLLFECIDLKRILGRTPSFLGHGLIPENEPAPFKCTESSGTLYINGRSTWKTSNGACQLGPKEIHRTLLLATQNAMNVELSDSAPFAEWPGVQGLEGCDVWGIRSLLHGTFFNSDIECNLVAAWMSAAFAVIDPVIQEGNILKLLKILARRLPKLAPLWLGAMLVDNGKALKSIKAGHVAVELHAAAWTGMIDSFITRSPGVSDGKVIRREDECRLLHIIGCGSYARLPVWPWKPFRETLLNDSELEVQKHAQCNCHCLEYRAWYWELADGKYLEARGVDAHQPDDNVAQIESVIKSIPNQLGIQQMKGMYTSILGLTLETDEDGILDDQEDSRTHGSNLSR</sequence>
<evidence type="ECO:0000313" key="2">
    <source>
        <dbReference type="EMBL" id="KJK62871.1"/>
    </source>
</evidence>
<feature type="compositionally biased region" description="Low complexity" evidence="1">
    <location>
        <begin position="96"/>
        <end position="117"/>
    </location>
</feature>
<accession>A0A0F0I6R1</accession>
<dbReference type="EMBL" id="JZEE01000592">
    <property type="protein sequence ID" value="KJK62871.1"/>
    <property type="molecule type" value="Genomic_DNA"/>
</dbReference>
<dbReference type="OrthoDB" id="190201at2759"/>
<gene>
    <name evidence="2" type="ORF">P875_00034258</name>
</gene>
<organism evidence="2 3">
    <name type="scientific">Aspergillus parasiticus (strain ATCC 56775 / NRRL 5862 / SRRC 143 / SU-1)</name>
    <dbReference type="NCBI Taxonomy" id="1403190"/>
    <lineage>
        <taxon>Eukaryota</taxon>
        <taxon>Fungi</taxon>
        <taxon>Dikarya</taxon>
        <taxon>Ascomycota</taxon>
        <taxon>Pezizomycotina</taxon>
        <taxon>Eurotiomycetes</taxon>
        <taxon>Eurotiomycetidae</taxon>
        <taxon>Eurotiales</taxon>
        <taxon>Aspergillaceae</taxon>
        <taxon>Aspergillus</taxon>
        <taxon>Aspergillus subgen. Circumdati</taxon>
    </lineage>
</organism>
<reference evidence="2 3" key="1">
    <citation type="submission" date="2015-02" db="EMBL/GenBank/DDBJ databases">
        <title>Draft genome sequence of Aspergillus parasiticus SU-1.</title>
        <authorList>
            <person name="Yu J."/>
            <person name="Fedorova N."/>
            <person name="Yin Y."/>
            <person name="Losada L."/>
            <person name="Zafar N."/>
            <person name="Taujale R."/>
            <person name="Ehrlich K.C."/>
            <person name="Bhatnagar D."/>
            <person name="Cleveland T.E."/>
            <person name="Bennett J.W."/>
            <person name="Nierman W.C."/>
        </authorList>
    </citation>
    <scope>NUCLEOTIDE SEQUENCE [LARGE SCALE GENOMIC DNA]</scope>
    <source>
        <strain evidence="3">ATCC 56775 / NRRL 5862 / SRRC 143 / SU-1</strain>
    </source>
</reference>